<dbReference type="eggNOG" id="COG1501">
    <property type="taxonomic scope" value="Bacteria"/>
</dbReference>
<dbReference type="PANTHER" id="PTHR22762">
    <property type="entry name" value="ALPHA-GLUCOSIDASE"/>
    <property type="match status" value="1"/>
</dbReference>
<gene>
    <name evidence="5" type="ORF">KILIM_054_00170</name>
</gene>
<evidence type="ECO:0000259" key="4">
    <source>
        <dbReference type="Pfam" id="PF21365"/>
    </source>
</evidence>
<evidence type="ECO:0000313" key="5">
    <source>
        <dbReference type="EMBL" id="GAB97007.1"/>
    </source>
</evidence>
<keyword evidence="2" id="KW-0378">Hydrolase</keyword>
<evidence type="ECO:0000259" key="3">
    <source>
        <dbReference type="Pfam" id="PF01055"/>
    </source>
</evidence>
<feature type="domain" description="Glycosyl hydrolase family 31 C-terminal" evidence="4">
    <location>
        <begin position="515"/>
        <end position="609"/>
    </location>
</feature>
<reference evidence="5 6" key="1">
    <citation type="submission" date="2012-08" db="EMBL/GenBank/DDBJ databases">
        <title>Whole genome shotgun sequence of Kineosphaera limosa NBRC 100340.</title>
        <authorList>
            <person name="Yoshida I."/>
            <person name="Isaki S."/>
            <person name="Hosoyama A."/>
            <person name="Tsuchikane K."/>
            <person name="Katsumata H."/>
            <person name="Ando Y."/>
            <person name="Ohji S."/>
            <person name="Hamada M."/>
            <person name="Tamura T."/>
            <person name="Yamazoe A."/>
            <person name="Yamazaki S."/>
            <person name="Fujita N."/>
        </authorList>
    </citation>
    <scope>NUCLEOTIDE SEQUENCE [LARGE SCALE GENOMIC DNA]</scope>
    <source>
        <strain evidence="5 6">NBRC 100340</strain>
    </source>
</reference>
<feature type="domain" description="Glycoside hydrolase family 31 TIM barrel" evidence="3">
    <location>
        <begin position="201"/>
        <end position="507"/>
    </location>
</feature>
<organism evidence="5 6">
    <name type="scientific">Kineosphaera limosa NBRC 100340</name>
    <dbReference type="NCBI Taxonomy" id="1184609"/>
    <lineage>
        <taxon>Bacteria</taxon>
        <taxon>Bacillati</taxon>
        <taxon>Actinomycetota</taxon>
        <taxon>Actinomycetes</taxon>
        <taxon>Micrococcales</taxon>
        <taxon>Dermatophilaceae</taxon>
        <taxon>Kineosphaera</taxon>
    </lineage>
</organism>
<dbReference type="InterPro" id="IPR000322">
    <property type="entry name" value="Glyco_hydro_31_TIM"/>
</dbReference>
<evidence type="ECO:0000313" key="6">
    <source>
        <dbReference type="Proteomes" id="UP000008366"/>
    </source>
</evidence>
<accession>K6WY24</accession>
<dbReference type="SUPFAM" id="SSF51011">
    <property type="entry name" value="Glycosyl hydrolase domain"/>
    <property type="match status" value="1"/>
</dbReference>
<dbReference type="EMBL" id="BAHD01000054">
    <property type="protein sequence ID" value="GAB97007.1"/>
    <property type="molecule type" value="Genomic_DNA"/>
</dbReference>
<dbReference type="InterPro" id="IPR013780">
    <property type="entry name" value="Glyco_hydro_b"/>
</dbReference>
<sequence>MSLPDHLRLATRPGAHADNIVHAGPARITVLTPALIRLEYSPDGAFEDRASQVALFRDTEPAAFDVRRTARPDGREALVLDTAALRLTYDGGPFATHGLSVQVKGGVSNYHSTWGYGQPPEGNLGGTARTLDMVDGECALEPGILSRYGVAVLDDSASLLLTDDGWVAAREPGRVDVYVFAHGRDYAGALRDFYALTGPTPVLPRFALGNWWSRFHRYSADEYEGLMDAFAAQRLPFSVAVVDMDWHRVDIDPALGSGWTGFSWNRELFPDPRAFLRHLRERGLRTTLNIHPADGIRAHEDRYTAAALALGRDPSTGEPIAFDAADPDFLHAYLQAVLHPMEAEGVDFWWLDWQQGPFSALPGLDPLWMLNHVHYLDSAREGARVGRPMTFSRYAGPGSHRYPIGFSGDTVVSWASLAFQPRFTATASNIGYGWWSHDIGGHLFGVKDDELATRWVQLGVFSPILRLHSTSDAFNSKEPWRFGREAARVMGDYLRLRHRLVPYLHTMNRRAHTHGQPLVRPIYHEHPWADGAYEVPNQFAFGTQLLVAPITAPTDLELGMAAVDVWLPEGRWYDLPTGLSYAAARGGRRIRMHRTLDDLPLLARRGTILPLAGASDDEAVSVENPTHLQVLVVAGTPEGGVGEFDLLEDRDDDAWVRTPLRFDGRSLVIGPCEAERSAESEVDSEGEPVDPFAAIPAVREWEVVVLGAANVTGASVAVGGRMRRGHVRPAGRDGVAVSVGPVEPGQRALVTLDGDMNPAGNDVPGRVFDLLDQAQIAFEDKRRAHAALTRPDDPRSGLLELGALNLPEPIRAALTEIVLAQ</sequence>
<protein>
    <submittedName>
        <fullName evidence="5">Putative alpha-glucosidase</fullName>
    </submittedName>
</protein>
<dbReference type="GO" id="GO:0090599">
    <property type="term" value="F:alpha-glucosidase activity"/>
    <property type="evidence" value="ECO:0007669"/>
    <property type="project" value="TreeGrafter"/>
</dbReference>
<evidence type="ECO:0000256" key="2">
    <source>
        <dbReference type="RuleBase" id="RU361185"/>
    </source>
</evidence>
<comment type="similarity">
    <text evidence="1 2">Belongs to the glycosyl hydrolase 31 family.</text>
</comment>
<dbReference type="GO" id="GO:0005975">
    <property type="term" value="P:carbohydrate metabolic process"/>
    <property type="evidence" value="ECO:0007669"/>
    <property type="project" value="InterPro"/>
</dbReference>
<dbReference type="Pfam" id="PF21365">
    <property type="entry name" value="Glyco_hydro_31_3rd"/>
    <property type="match status" value="1"/>
</dbReference>
<dbReference type="Gene3D" id="3.20.20.80">
    <property type="entry name" value="Glycosidases"/>
    <property type="match status" value="1"/>
</dbReference>
<dbReference type="OrthoDB" id="176168at2"/>
<keyword evidence="6" id="KW-1185">Reference proteome</keyword>
<name>K6WY24_9MICO</name>
<comment type="caution">
    <text evidence="5">The sequence shown here is derived from an EMBL/GenBank/DDBJ whole genome shotgun (WGS) entry which is preliminary data.</text>
</comment>
<dbReference type="AlphaFoldDB" id="K6WY24"/>
<dbReference type="Pfam" id="PF01055">
    <property type="entry name" value="Glyco_hydro_31_2nd"/>
    <property type="match status" value="1"/>
</dbReference>
<keyword evidence="2" id="KW-0326">Glycosidase</keyword>
<dbReference type="PANTHER" id="PTHR22762:SF89">
    <property type="entry name" value="ALPHA-XYLOSIDASE"/>
    <property type="match status" value="1"/>
</dbReference>
<evidence type="ECO:0000256" key="1">
    <source>
        <dbReference type="ARBA" id="ARBA00007806"/>
    </source>
</evidence>
<dbReference type="Proteomes" id="UP000008366">
    <property type="component" value="Unassembled WGS sequence"/>
</dbReference>
<dbReference type="InterPro" id="IPR048395">
    <property type="entry name" value="Glyco_hydro_31_C"/>
</dbReference>
<proteinExistence type="inferred from homology"/>
<dbReference type="STRING" id="1184609.KILIM_054_00170"/>
<dbReference type="InterPro" id="IPR017853">
    <property type="entry name" value="GH"/>
</dbReference>
<dbReference type="CDD" id="cd06595">
    <property type="entry name" value="GH31_u1"/>
    <property type="match status" value="1"/>
</dbReference>
<dbReference type="RefSeq" id="WP_006593539.1">
    <property type="nucleotide sequence ID" value="NZ_BAHD01000054.1"/>
</dbReference>
<dbReference type="GO" id="GO:0006491">
    <property type="term" value="P:N-glycan processing"/>
    <property type="evidence" value="ECO:0007669"/>
    <property type="project" value="TreeGrafter"/>
</dbReference>
<dbReference type="SUPFAM" id="SSF51445">
    <property type="entry name" value="(Trans)glycosidases"/>
    <property type="match status" value="1"/>
</dbReference>
<dbReference type="Gene3D" id="2.60.40.1180">
    <property type="entry name" value="Golgi alpha-mannosidase II"/>
    <property type="match status" value="1"/>
</dbReference>